<dbReference type="EMBL" id="LWLT01000014">
    <property type="status" value="NOT_ANNOTATED_CDS"/>
    <property type="molecule type" value="Genomic_DNA"/>
</dbReference>
<evidence type="ECO:0000256" key="5">
    <source>
        <dbReference type="ARBA" id="ARBA00022704"/>
    </source>
</evidence>
<organism evidence="8 9">
    <name type="scientific">Capra hircus</name>
    <name type="common">Goat</name>
    <dbReference type="NCBI Taxonomy" id="9925"/>
    <lineage>
        <taxon>Eukaryota</taxon>
        <taxon>Metazoa</taxon>
        <taxon>Chordata</taxon>
        <taxon>Craniata</taxon>
        <taxon>Vertebrata</taxon>
        <taxon>Euteleostomi</taxon>
        <taxon>Mammalia</taxon>
        <taxon>Eutheria</taxon>
        <taxon>Laurasiatheria</taxon>
        <taxon>Artiodactyla</taxon>
        <taxon>Ruminantia</taxon>
        <taxon>Pecora</taxon>
        <taxon>Bovidae</taxon>
        <taxon>Caprinae</taxon>
        <taxon>Capra</taxon>
    </lineage>
</organism>
<keyword evidence="5" id="KW-0789">Thiol protease inhibitor</keyword>
<dbReference type="Bgee" id="ENSCHIG00000009930">
    <property type="expression patterns" value="Expressed in fallopian tube"/>
</dbReference>
<feature type="compositionally biased region" description="Gly residues" evidence="7">
    <location>
        <begin position="1"/>
        <end position="11"/>
    </location>
</feature>
<reference evidence="8" key="3">
    <citation type="submission" date="2025-09" db="UniProtKB">
        <authorList>
            <consortium name="Ensembl"/>
        </authorList>
    </citation>
    <scope>IDENTIFICATION</scope>
</reference>
<comment type="subcellular location">
    <subcellularLocation>
        <location evidence="1">Secreted</location>
    </subcellularLocation>
</comment>
<dbReference type="Proteomes" id="UP000291000">
    <property type="component" value="Chromosome 13"/>
</dbReference>
<reference evidence="8" key="2">
    <citation type="submission" date="2025-08" db="UniProtKB">
        <authorList>
            <consortium name="Ensembl"/>
        </authorList>
    </citation>
    <scope>IDENTIFICATION</scope>
</reference>
<proteinExistence type="inferred from homology"/>
<protein>
    <recommendedName>
        <fullName evidence="10">Cystatin domain-containing protein</fullName>
    </recommendedName>
</protein>
<dbReference type="Ensembl" id="ENSCHIT00000013666.1">
    <property type="protein sequence ID" value="ENSCHIP00000005963.1"/>
    <property type="gene ID" value="ENSCHIG00000009930.1"/>
</dbReference>
<reference evidence="8 9" key="1">
    <citation type="submission" date="2016-04" db="EMBL/GenBank/DDBJ databases">
        <title>Polished mammalian reference genomes with single-molecule sequencing and chromosome conformation capture applied to the Capra hircus genome.</title>
        <authorList>
            <person name="Bickhart D.M."/>
            <person name="Koren S."/>
            <person name="Rosen B."/>
            <person name="Hastie A."/>
            <person name="Liachko I."/>
            <person name="Sullivan S.T."/>
            <person name="Burton J."/>
            <person name="Sayre B.L."/>
            <person name="Huson H.J."/>
            <person name="Lee J."/>
            <person name="Lam E."/>
            <person name="Kelley C.M."/>
            <person name="Hutchison J.L."/>
            <person name="Zhou Y."/>
            <person name="Sun J."/>
            <person name="Crisa A."/>
            <person name="Schwartz J.C."/>
            <person name="Hammond J.A."/>
            <person name="Schroeder S.G."/>
            <person name="Liu G.E."/>
            <person name="Dunham M."/>
            <person name="Shendure J."/>
            <person name="Sonstegard T.S."/>
            <person name="Phillippy A.M."/>
            <person name="Van Tassell C.P."/>
            <person name="Smith T.P."/>
        </authorList>
    </citation>
    <scope>NUCLEOTIDE SEQUENCE [LARGE SCALE GENOMIC DNA]</scope>
</reference>
<evidence type="ECO:0000256" key="2">
    <source>
        <dbReference type="ARBA" id="ARBA00009403"/>
    </source>
</evidence>
<accession>A0A452E1U0</accession>
<dbReference type="GeneTree" id="ENSGT00940000161877"/>
<evidence type="ECO:0000313" key="8">
    <source>
        <dbReference type="Ensembl" id="ENSCHIP00000005963.1"/>
    </source>
</evidence>
<keyword evidence="6" id="KW-0732">Signal</keyword>
<comment type="similarity">
    <text evidence="2">Belongs to the cystatin family.</text>
</comment>
<keyword evidence="3" id="KW-0964">Secreted</keyword>
<dbReference type="PANTHER" id="PTHR46945">
    <property type="entry name" value="CYSTATIN-9-LIKE"/>
    <property type="match status" value="1"/>
</dbReference>
<evidence type="ECO:0000256" key="4">
    <source>
        <dbReference type="ARBA" id="ARBA00022690"/>
    </source>
</evidence>
<dbReference type="GO" id="GO:0005615">
    <property type="term" value="C:extracellular space"/>
    <property type="evidence" value="ECO:0007669"/>
    <property type="project" value="TreeGrafter"/>
</dbReference>
<evidence type="ECO:0000256" key="7">
    <source>
        <dbReference type="SAM" id="MobiDB-lite"/>
    </source>
</evidence>
<sequence length="157" mass="17554">MLSAWDGGGRVMRGKGQSVRPEGRTRGGVCPGAGRLDQCPGRPGGSRRRGRVKPGWLGAAAILGWQWRCKWARPWTLLLLLLGPQPLGSHIWGPAEKEGDDEERLLKNYLPATMEYALHMYNLTNQGRNAYKVVRVLRSWKDPVDVGLVFSMELEFT</sequence>
<keyword evidence="4" id="KW-0646">Protease inhibitor</keyword>
<feature type="region of interest" description="Disordered" evidence="7">
    <location>
        <begin position="1"/>
        <end position="50"/>
    </location>
</feature>
<evidence type="ECO:0000256" key="1">
    <source>
        <dbReference type="ARBA" id="ARBA00004613"/>
    </source>
</evidence>
<evidence type="ECO:0000256" key="3">
    <source>
        <dbReference type="ARBA" id="ARBA00022525"/>
    </source>
</evidence>
<dbReference type="PANTHER" id="PTHR46945:SF1">
    <property type="entry name" value="CYSTATIN-9-LIKE"/>
    <property type="match status" value="1"/>
</dbReference>
<evidence type="ECO:0008006" key="10">
    <source>
        <dbReference type="Google" id="ProtNLM"/>
    </source>
</evidence>
<dbReference type="AlphaFoldDB" id="A0A452E1U0"/>
<dbReference type="InterPro" id="IPR043250">
    <property type="entry name" value="CST9-like"/>
</dbReference>
<dbReference type="GO" id="GO:0004869">
    <property type="term" value="F:cysteine-type endopeptidase inhibitor activity"/>
    <property type="evidence" value="ECO:0007669"/>
    <property type="project" value="UniProtKB-KW"/>
</dbReference>
<evidence type="ECO:0000256" key="6">
    <source>
        <dbReference type="ARBA" id="ARBA00022729"/>
    </source>
</evidence>
<dbReference type="GO" id="GO:0019730">
    <property type="term" value="P:antimicrobial humoral response"/>
    <property type="evidence" value="ECO:0007669"/>
    <property type="project" value="TreeGrafter"/>
</dbReference>
<name>A0A452E1U0_CAPHI</name>
<dbReference type="STRING" id="9925.ENSCHIP00000005963"/>
<evidence type="ECO:0000313" key="9">
    <source>
        <dbReference type="Proteomes" id="UP000291000"/>
    </source>
</evidence>
<keyword evidence="9" id="KW-1185">Reference proteome</keyword>